<organism evidence="3 4">
    <name type="scientific">Delitschia confertaspora ATCC 74209</name>
    <dbReference type="NCBI Taxonomy" id="1513339"/>
    <lineage>
        <taxon>Eukaryota</taxon>
        <taxon>Fungi</taxon>
        <taxon>Dikarya</taxon>
        <taxon>Ascomycota</taxon>
        <taxon>Pezizomycotina</taxon>
        <taxon>Dothideomycetes</taxon>
        <taxon>Pleosporomycetidae</taxon>
        <taxon>Pleosporales</taxon>
        <taxon>Delitschiaceae</taxon>
        <taxon>Delitschia</taxon>
    </lineage>
</organism>
<dbReference type="Pfam" id="PF12505">
    <property type="entry name" value="DUF3712"/>
    <property type="match status" value="1"/>
</dbReference>
<dbReference type="EMBL" id="ML993975">
    <property type="protein sequence ID" value="KAF2201457.1"/>
    <property type="molecule type" value="Genomic_DNA"/>
</dbReference>
<feature type="compositionally biased region" description="Polar residues" evidence="1">
    <location>
        <begin position="10"/>
        <end position="19"/>
    </location>
</feature>
<sequence length="354" mass="38396">MDDKHENHLSENAVSNVSADGTRPHKNGGIMNTLYPPGPKPGAGGRMKNHCRKFWWCDLLVVAVIVLVIVLPVVYVAIPKKAQNDLDKSTLEVTMQNVSSPKTDQVHLKLVTLAKSSSKFHPTLDGFRGALHLKDKEPFLYIDIPTVKADAETTITVDQDVKFADLGRFTEYNEVVISSESFDVYLDGKTKIHQKGLKAITADYNKVITMKGLNGLKGLNITDLKVLDKPNSDGSNMEGNVFIPNPSVMTLYLGNVTMNLAVDGKAIGTSLLPELTLKPGDNNVPMLSTVNQTTVIGLIYGKDAKYKNAILPLTITGNSSVVGKDHLTYYETAIKGNKVNVDLNVGPALASILG</sequence>
<accession>A0A9P4MSX0</accession>
<proteinExistence type="predicted"/>
<reference evidence="3" key="1">
    <citation type="journal article" date="2020" name="Stud. Mycol.">
        <title>101 Dothideomycetes genomes: a test case for predicting lifestyles and emergence of pathogens.</title>
        <authorList>
            <person name="Haridas S."/>
            <person name="Albert R."/>
            <person name="Binder M."/>
            <person name="Bloem J."/>
            <person name="Labutti K."/>
            <person name="Salamov A."/>
            <person name="Andreopoulos B."/>
            <person name="Baker S."/>
            <person name="Barry K."/>
            <person name="Bills G."/>
            <person name="Bluhm B."/>
            <person name="Cannon C."/>
            <person name="Castanera R."/>
            <person name="Culley D."/>
            <person name="Daum C."/>
            <person name="Ezra D."/>
            <person name="Gonzalez J."/>
            <person name="Henrissat B."/>
            <person name="Kuo A."/>
            <person name="Liang C."/>
            <person name="Lipzen A."/>
            <person name="Lutzoni F."/>
            <person name="Magnuson J."/>
            <person name="Mondo S."/>
            <person name="Nolan M."/>
            <person name="Ohm R."/>
            <person name="Pangilinan J."/>
            <person name="Park H.-J."/>
            <person name="Ramirez L."/>
            <person name="Alfaro M."/>
            <person name="Sun H."/>
            <person name="Tritt A."/>
            <person name="Yoshinaga Y."/>
            <person name="Zwiers L.-H."/>
            <person name="Turgeon B."/>
            <person name="Goodwin S."/>
            <person name="Spatafora J."/>
            <person name="Crous P."/>
            <person name="Grigoriev I."/>
        </authorList>
    </citation>
    <scope>NUCLEOTIDE SEQUENCE</scope>
    <source>
        <strain evidence="3">ATCC 74209</strain>
    </source>
</reference>
<dbReference type="InterPro" id="IPR046368">
    <property type="entry name" value="Tag1"/>
</dbReference>
<evidence type="ECO:0000256" key="1">
    <source>
        <dbReference type="SAM" id="MobiDB-lite"/>
    </source>
</evidence>
<name>A0A9P4MSX0_9PLEO</name>
<evidence type="ECO:0000256" key="2">
    <source>
        <dbReference type="SAM" id="Phobius"/>
    </source>
</evidence>
<dbReference type="PANTHER" id="PTHR35895:SF1">
    <property type="entry name" value="LIPID-BINDING SERUM GLYCOPROTEIN C-TERMINAL DOMAIN-CONTAINING PROTEIN"/>
    <property type="match status" value="1"/>
</dbReference>
<feature type="region of interest" description="Disordered" evidence="1">
    <location>
        <begin position="1"/>
        <end position="43"/>
    </location>
</feature>
<keyword evidence="2" id="KW-0472">Membrane</keyword>
<evidence type="ECO:0000313" key="4">
    <source>
        <dbReference type="Proteomes" id="UP000799536"/>
    </source>
</evidence>
<dbReference type="Proteomes" id="UP000799536">
    <property type="component" value="Unassembled WGS sequence"/>
</dbReference>
<comment type="caution">
    <text evidence="3">The sequence shown here is derived from an EMBL/GenBank/DDBJ whole genome shotgun (WGS) entry which is preliminary data.</text>
</comment>
<dbReference type="PANTHER" id="PTHR35895">
    <property type="entry name" value="CHROMOSOME 16, WHOLE GENOME SHOTGUN SEQUENCE"/>
    <property type="match status" value="1"/>
</dbReference>
<dbReference type="AlphaFoldDB" id="A0A9P4MSX0"/>
<gene>
    <name evidence="3" type="ORF">GQ43DRAFT_36958</name>
</gene>
<dbReference type="OrthoDB" id="10039566at2759"/>
<keyword evidence="4" id="KW-1185">Reference proteome</keyword>
<evidence type="ECO:0000313" key="3">
    <source>
        <dbReference type="EMBL" id="KAF2201457.1"/>
    </source>
</evidence>
<protein>
    <submittedName>
        <fullName evidence="3">Uncharacterized protein</fullName>
    </submittedName>
</protein>
<keyword evidence="2" id="KW-0812">Transmembrane</keyword>
<feature type="transmembrane region" description="Helical" evidence="2">
    <location>
        <begin position="55"/>
        <end position="78"/>
    </location>
</feature>
<keyword evidence="2" id="KW-1133">Transmembrane helix</keyword>
<dbReference type="InterPro" id="IPR022185">
    <property type="entry name" value="DUF3712"/>
</dbReference>
<dbReference type="GO" id="GO:0000329">
    <property type="term" value="C:fungal-type vacuole membrane"/>
    <property type="evidence" value="ECO:0007669"/>
    <property type="project" value="InterPro"/>
</dbReference>